<sequence>MEELRKMVKSRPFDKVGLLLNLMCLVFWLSPVGISTFLGVLTVLNFPVDPLYLSLANIFSKSECQQIIDSNVYLIAFMANAYLVSAEIARSFSYSLRLLIDISYMTKLILLKINSLSRENFSVGIREYKTLILVQNFGRKAFTFTVFLTMGMGYCIVVLALSATCRGIFLIPIEIYWLFPTVAVFCVIMLIVALPCATFVFNCSLSIKRDWILRLNGLIRRKKFYRAHLRSLQPIAFYFGSYRELNNDSKAVYIQSIIERFMNGLLLLEAS</sequence>
<evidence type="ECO:0000313" key="2">
    <source>
        <dbReference type="EMBL" id="CAL8068082.1"/>
    </source>
</evidence>
<name>A0ABP1PNG9_9HEXA</name>
<dbReference type="EMBL" id="CAXLJM020000001">
    <property type="protein sequence ID" value="CAL8068082.1"/>
    <property type="molecule type" value="Genomic_DNA"/>
</dbReference>
<keyword evidence="3" id="KW-1185">Reference proteome</keyword>
<reference evidence="2 3" key="1">
    <citation type="submission" date="2024-08" db="EMBL/GenBank/DDBJ databases">
        <authorList>
            <person name="Cucini C."/>
            <person name="Frati F."/>
        </authorList>
    </citation>
    <scope>NUCLEOTIDE SEQUENCE [LARGE SCALE GENOMIC DNA]</scope>
</reference>
<protein>
    <submittedName>
        <fullName evidence="2">Uncharacterized protein</fullName>
    </submittedName>
</protein>
<feature type="transmembrane region" description="Helical" evidence="1">
    <location>
        <begin position="175"/>
        <end position="201"/>
    </location>
</feature>
<keyword evidence="1" id="KW-0472">Membrane</keyword>
<feature type="transmembrane region" description="Helical" evidence="1">
    <location>
        <begin position="72"/>
        <end position="89"/>
    </location>
</feature>
<proteinExistence type="predicted"/>
<keyword evidence="1" id="KW-1133">Transmembrane helix</keyword>
<organism evidence="2 3">
    <name type="scientific">Orchesella dallaii</name>
    <dbReference type="NCBI Taxonomy" id="48710"/>
    <lineage>
        <taxon>Eukaryota</taxon>
        <taxon>Metazoa</taxon>
        <taxon>Ecdysozoa</taxon>
        <taxon>Arthropoda</taxon>
        <taxon>Hexapoda</taxon>
        <taxon>Collembola</taxon>
        <taxon>Entomobryomorpha</taxon>
        <taxon>Entomobryoidea</taxon>
        <taxon>Orchesellidae</taxon>
        <taxon>Orchesellinae</taxon>
        <taxon>Orchesella</taxon>
    </lineage>
</organism>
<dbReference type="Proteomes" id="UP001642540">
    <property type="component" value="Unassembled WGS sequence"/>
</dbReference>
<feature type="transmembrane region" description="Helical" evidence="1">
    <location>
        <begin position="20"/>
        <end position="44"/>
    </location>
</feature>
<comment type="caution">
    <text evidence="2">The sequence shown here is derived from an EMBL/GenBank/DDBJ whole genome shotgun (WGS) entry which is preliminary data.</text>
</comment>
<keyword evidence="1" id="KW-0812">Transmembrane</keyword>
<accession>A0ABP1PNG9</accession>
<gene>
    <name evidence="2" type="ORF">ODALV1_LOCUS102</name>
</gene>
<evidence type="ECO:0000256" key="1">
    <source>
        <dbReference type="SAM" id="Phobius"/>
    </source>
</evidence>
<feature type="transmembrane region" description="Helical" evidence="1">
    <location>
        <begin position="141"/>
        <end position="163"/>
    </location>
</feature>
<evidence type="ECO:0000313" key="3">
    <source>
        <dbReference type="Proteomes" id="UP001642540"/>
    </source>
</evidence>